<proteinExistence type="predicted"/>
<dbReference type="OrthoDB" id="1489951at2"/>
<dbReference type="AlphaFoldDB" id="A0A235B5A4"/>
<dbReference type="GO" id="GO:0016829">
    <property type="term" value="F:lyase activity"/>
    <property type="evidence" value="ECO:0007669"/>
    <property type="project" value="UniProtKB-KW"/>
</dbReference>
<name>A0A235B5A4_9BACL</name>
<dbReference type="Proteomes" id="UP000215459">
    <property type="component" value="Unassembled WGS sequence"/>
</dbReference>
<organism evidence="3 4">
    <name type="scientific">Paludifilum halophilum</name>
    <dbReference type="NCBI Taxonomy" id="1642702"/>
    <lineage>
        <taxon>Bacteria</taxon>
        <taxon>Bacillati</taxon>
        <taxon>Bacillota</taxon>
        <taxon>Bacilli</taxon>
        <taxon>Bacillales</taxon>
        <taxon>Thermoactinomycetaceae</taxon>
        <taxon>Paludifilum</taxon>
    </lineage>
</organism>
<dbReference type="PANTHER" id="PTHR33542:SF3">
    <property type="entry name" value="SIROHYDROCHLORIN FERROCHELATASE, CHLOROPLASTIC"/>
    <property type="match status" value="1"/>
</dbReference>
<dbReference type="SUPFAM" id="SSF53800">
    <property type="entry name" value="Chelatase"/>
    <property type="match status" value="1"/>
</dbReference>
<protein>
    <recommendedName>
        <fullName evidence="5">Cobalamin biosynthesis protein CbiX</fullName>
    </recommendedName>
</protein>
<dbReference type="GO" id="GO:0046872">
    <property type="term" value="F:metal ion binding"/>
    <property type="evidence" value="ECO:0007669"/>
    <property type="project" value="UniProtKB-KW"/>
</dbReference>
<keyword evidence="4" id="KW-1185">Reference proteome</keyword>
<keyword evidence="1" id="KW-0479">Metal-binding</keyword>
<dbReference type="EMBL" id="NOWF01000007">
    <property type="protein sequence ID" value="OYD07077.1"/>
    <property type="molecule type" value="Genomic_DNA"/>
</dbReference>
<sequence>MMTSSRNTGVLVIAHGSRSGRWVREVEEAVAQAGIHLPVVVGYLEMVEGRSIADGVRKLERWGVRRILAVPLFVSSGSTHLEEIRYALGINRGPCVPTDLQPIHPRAEVFWCPAMDTHSCMVDILTERVRSLSRCPERESLLLVAHGSDKPGFRQKWEKGLQRLSEILKNRFAFPAVDFAMLQVGDVRQKAERLKDFDPVLALPIFLSPGYFTEEVVPKALEDIPCSYLGETYLPHPAVSRWIEETVDRYGSL</sequence>
<evidence type="ECO:0008006" key="5">
    <source>
        <dbReference type="Google" id="ProtNLM"/>
    </source>
</evidence>
<dbReference type="PANTHER" id="PTHR33542">
    <property type="entry name" value="SIROHYDROCHLORIN FERROCHELATASE, CHLOROPLASTIC"/>
    <property type="match status" value="1"/>
</dbReference>
<accession>A0A235B5A4</accession>
<evidence type="ECO:0000313" key="4">
    <source>
        <dbReference type="Proteomes" id="UP000215459"/>
    </source>
</evidence>
<comment type="caution">
    <text evidence="3">The sequence shown here is derived from an EMBL/GenBank/DDBJ whole genome shotgun (WGS) entry which is preliminary data.</text>
</comment>
<dbReference type="InterPro" id="IPR002762">
    <property type="entry name" value="CbiX-like"/>
</dbReference>
<dbReference type="InterPro" id="IPR050963">
    <property type="entry name" value="Sirohydro_Cobaltochel/CbiX"/>
</dbReference>
<dbReference type="CDD" id="cd03416">
    <property type="entry name" value="CbiX_SirB_N"/>
    <property type="match status" value="1"/>
</dbReference>
<evidence type="ECO:0000313" key="3">
    <source>
        <dbReference type="EMBL" id="OYD07077.1"/>
    </source>
</evidence>
<dbReference type="Pfam" id="PF01903">
    <property type="entry name" value="CbiX"/>
    <property type="match status" value="2"/>
</dbReference>
<reference evidence="3 4" key="1">
    <citation type="submission" date="2017-07" db="EMBL/GenBank/DDBJ databases">
        <title>The genome sequence of Paludifilum halophilum highlights mechanisms for microbial adaptation to high salt environemnts.</title>
        <authorList>
            <person name="Belbahri L."/>
        </authorList>
    </citation>
    <scope>NUCLEOTIDE SEQUENCE [LARGE SCALE GENOMIC DNA]</scope>
    <source>
        <strain evidence="3 4">DSM 102817</strain>
    </source>
</reference>
<evidence type="ECO:0000256" key="1">
    <source>
        <dbReference type="ARBA" id="ARBA00022723"/>
    </source>
</evidence>
<dbReference type="Gene3D" id="3.40.50.1400">
    <property type="match status" value="2"/>
</dbReference>
<gene>
    <name evidence="3" type="ORF">CHM34_11770</name>
</gene>
<keyword evidence="2" id="KW-0456">Lyase</keyword>
<evidence type="ECO:0000256" key="2">
    <source>
        <dbReference type="ARBA" id="ARBA00023239"/>
    </source>
</evidence>